<reference evidence="1" key="1">
    <citation type="journal article" date="2014" name="Int. J. Syst. Evol. Microbiol.">
        <title>Complete genome sequence of Corynebacterium casei LMG S-19264T (=DSM 44701T), isolated from a smear-ripened cheese.</title>
        <authorList>
            <consortium name="US DOE Joint Genome Institute (JGI-PGF)"/>
            <person name="Walter F."/>
            <person name="Albersmeier A."/>
            <person name="Kalinowski J."/>
            <person name="Ruckert C."/>
        </authorList>
    </citation>
    <scope>NUCLEOTIDE SEQUENCE</scope>
    <source>
        <strain evidence="1">JCM 4403</strain>
    </source>
</reference>
<dbReference type="AlphaFoldDB" id="A0A918EVN8"/>
<name>A0A918EVN8_9ACTN</name>
<keyword evidence="2" id="KW-1185">Reference proteome</keyword>
<proteinExistence type="predicted"/>
<evidence type="ECO:0000313" key="1">
    <source>
        <dbReference type="EMBL" id="GGQ68646.1"/>
    </source>
</evidence>
<gene>
    <name evidence="1" type="ORF">GCM10010280_13690</name>
</gene>
<organism evidence="1 2">
    <name type="scientific">Streptomyces pilosus</name>
    <dbReference type="NCBI Taxonomy" id="28893"/>
    <lineage>
        <taxon>Bacteria</taxon>
        <taxon>Bacillati</taxon>
        <taxon>Actinomycetota</taxon>
        <taxon>Actinomycetes</taxon>
        <taxon>Kitasatosporales</taxon>
        <taxon>Streptomycetaceae</taxon>
        <taxon>Streptomyces</taxon>
    </lineage>
</organism>
<comment type="caution">
    <text evidence="1">The sequence shown here is derived from an EMBL/GenBank/DDBJ whole genome shotgun (WGS) entry which is preliminary data.</text>
</comment>
<dbReference type="Proteomes" id="UP000656732">
    <property type="component" value="Unassembled WGS sequence"/>
</dbReference>
<sequence length="68" mass="7204">MAHGIVPSRRLRPRAGFRQTGRKAVLRPVGAGADTDCGDRVGHALCRFAEAAVPLTRGNVLRTVGDVP</sequence>
<protein>
    <submittedName>
        <fullName evidence="1">Uncharacterized protein</fullName>
    </submittedName>
</protein>
<accession>A0A918EVN8</accession>
<evidence type="ECO:0000313" key="2">
    <source>
        <dbReference type="Proteomes" id="UP000656732"/>
    </source>
</evidence>
<reference evidence="1" key="2">
    <citation type="submission" date="2020-09" db="EMBL/GenBank/DDBJ databases">
        <authorList>
            <person name="Sun Q."/>
            <person name="Ohkuma M."/>
        </authorList>
    </citation>
    <scope>NUCLEOTIDE SEQUENCE</scope>
    <source>
        <strain evidence="1">JCM 4403</strain>
    </source>
</reference>
<dbReference type="EMBL" id="BMTU01000002">
    <property type="protein sequence ID" value="GGQ68646.1"/>
    <property type="molecule type" value="Genomic_DNA"/>
</dbReference>